<gene>
    <name evidence="2" type="ORF">AFUS01_LOCUS9990</name>
</gene>
<reference evidence="2" key="1">
    <citation type="submission" date="2021-06" db="EMBL/GenBank/DDBJ databases">
        <authorList>
            <person name="Hodson N. C."/>
            <person name="Mongue J. A."/>
            <person name="Jaron S. K."/>
        </authorList>
    </citation>
    <scope>NUCLEOTIDE SEQUENCE</scope>
</reference>
<organism evidence="2 3">
    <name type="scientific">Allacma fusca</name>
    <dbReference type="NCBI Taxonomy" id="39272"/>
    <lineage>
        <taxon>Eukaryota</taxon>
        <taxon>Metazoa</taxon>
        <taxon>Ecdysozoa</taxon>
        <taxon>Arthropoda</taxon>
        <taxon>Hexapoda</taxon>
        <taxon>Collembola</taxon>
        <taxon>Symphypleona</taxon>
        <taxon>Sminthuridae</taxon>
        <taxon>Allacma</taxon>
    </lineage>
</organism>
<accession>A0A8J2JND3</accession>
<evidence type="ECO:0000313" key="3">
    <source>
        <dbReference type="Proteomes" id="UP000708208"/>
    </source>
</evidence>
<feature type="compositionally biased region" description="Basic and acidic residues" evidence="1">
    <location>
        <begin position="82"/>
        <end position="102"/>
    </location>
</feature>
<dbReference type="Proteomes" id="UP000708208">
    <property type="component" value="Unassembled WGS sequence"/>
</dbReference>
<dbReference type="EMBL" id="CAJVCH010073205">
    <property type="protein sequence ID" value="CAG7720725.1"/>
    <property type="molecule type" value="Genomic_DNA"/>
</dbReference>
<protein>
    <submittedName>
        <fullName evidence="2">Uncharacterized protein</fullName>
    </submittedName>
</protein>
<feature type="region of interest" description="Disordered" evidence="1">
    <location>
        <begin position="67"/>
        <end position="130"/>
    </location>
</feature>
<feature type="compositionally biased region" description="Basic residues" evidence="1">
    <location>
        <begin position="103"/>
        <end position="130"/>
    </location>
</feature>
<keyword evidence="3" id="KW-1185">Reference proteome</keyword>
<sequence length="130" mass="14993">MWISDLLGLGLLKRVITLGWVITFVLDHAEGYGGFADKASCLEPVVADLSSREDEDHSVILEPSLEHKEEVVPDLTQTNALDGKREETKTERRSRIQRESRKTAKGKMKQKQFKAKKRREHRPRKRDGRK</sequence>
<comment type="caution">
    <text evidence="2">The sequence shown here is derived from an EMBL/GenBank/DDBJ whole genome shotgun (WGS) entry which is preliminary data.</text>
</comment>
<name>A0A8J2JND3_9HEXA</name>
<proteinExistence type="predicted"/>
<dbReference type="AlphaFoldDB" id="A0A8J2JND3"/>
<evidence type="ECO:0000313" key="2">
    <source>
        <dbReference type="EMBL" id="CAG7720725.1"/>
    </source>
</evidence>
<evidence type="ECO:0000256" key="1">
    <source>
        <dbReference type="SAM" id="MobiDB-lite"/>
    </source>
</evidence>